<dbReference type="Proteomes" id="UP000750711">
    <property type="component" value="Unassembled WGS sequence"/>
</dbReference>
<evidence type="ECO:0000313" key="3">
    <source>
        <dbReference type="Proteomes" id="UP000750711"/>
    </source>
</evidence>
<feature type="domain" description="DUF7924" evidence="1">
    <location>
        <begin position="20"/>
        <end position="176"/>
    </location>
</feature>
<name>A0A9P8L9X6_9PEZI</name>
<dbReference type="Pfam" id="PF25545">
    <property type="entry name" value="DUF7924"/>
    <property type="match status" value="1"/>
</dbReference>
<dbReference type="EMBL" id="JAGHQM010000943">
    <property type="protein sequence ID" value="KAH0557008.1"/>
    <property type="molecule type" value="Genomic_DNA"/>
</dbReference>
<dbReference type="PANTHER" id="PTHR42470:SF1">
    <property type="entry name" value="VAST DOMAIN-CONTAINING PROTEIN"/>
    <property type="match status" value="1"/>
</dbReference>
<accession>A0A9P8L9X6</accession>
<gene>
    <name evidence="2" type="ORF">GP486_005204</name>
</gene>
<evidence type="ECO:0000313" key="2">
    <source>
        <dbReference type="EMBL" id="KAH0557008.1"/>
    </source>
</evidence>
<comment type="caution">
    <text evidence="2">The sequence shown here is derived from an EMBL/GenBank/DDBJ whole genome shotgun (WGS) entry which is preliminary data.</text>
</comment>
<organism evidence="2 3">
    <name type="scientific">Trichoglossum hirsutum</name>
    <dbReference type="NCBI Taxonomy" id="265104"/>
    <lineage>
        <taxon>Eukaryota</taxon>
        <taxon>Fungi</taxon>
        <taxon>Dikarya</taxon>
        <taxon>Ascomycota</taxon>
        <taxon>Pezizomycotina</taxon>
        <taxon>Geoglossomycetes</taxon>
        <taxon>Geoglossales</taxon>
        <taxon>Geoglossaceae</taxon>
        <taxon>Trichoglossum</taxon>
    </lineage>
</organism>
<dbReference type="AlphaFoldDB" id="A0A9P8L9X6"/>
<sequence length="195" mass="21885">MSGTRGQLLREALAATGSPPTPKPDFAYGYTTSILDTSDNYRRIVERHPQVARLSSDILYPFFVVEWKAARSGGTMCDAETQAARSGVALVWARGQLHHLATGTYGEAVTSVCVSLTIDSNCALLWVNWYDDRTQHYRMDKVADYMLGRDREVKELIATISNIVEWGLEDRLRDLRNDMDKVAEGIQKPEVSELN</sequence>
<dbReference type="PANTHER" id="PTHR42470">
    <property type="entry name" value="VAST DOMAIN-CONTAINING PROTEIN"/>
    <property type="match status" value="1"/>
</dbReference>
<evidence type="ECO:0000259" key="1">
    <source>
        <dbReference type="Pfam" id="PF25545"/>
    </source>
</evidence>
<dbReference type="InterPro" id="IPR057684">
    <property type="entry name" value="DUF7924"/>
</dbReference>
<protein>
    <recommendedName>
        <fullName evidence="1">DUF7924 domain-containing protein</fullName>
    </recommendedName>
</protein>
<reference evidence="2" key="1">
    <citation type="submission" date="2021-03" db="EMBL/GenBank/DDBJ databases">
        <title>Comparative genomics and phylogenomic investigation of the class Geoglossomycetes provide insights into ecological specialization and systematics.</title>
        <authorList>
            <person name="Melie T."/>
            <person name="Pirro S."/>
            <person name="Miller A.N."/>
            <person name="Quandt A."/>
        </authorList>
    </citation>
    <scope>NUCLEOTIDE SEQUENCE</scope>
    <source>
        <strain evidence="2">CAQ_001_2017</strain>
    </source>
</reference>
<proteinExistence type="predicted"/>
<keyword evidence="3" id="KW-1185">Reference proteome</keyword>